<dbReference type="Pfam" id="PF07883">
    <property type="entry name" value="Cupin_2"/>
    <property type="match status" value="1"/>
</dbReference>
<dbReference type="InterPro" id="IPR011051">
    <property type="entry name" value="RmlC_Cupin_sf"/>
</dbReference>
<dbReference type="EMBL" id="JAGINU010000001">
    <property type="protein sequence ID" value="MBP2367758.1"/>
    <property type="molecule type" value="Genomic_DNA"/>
</dbReference>
<organism evidence="3 4">
    <name type="scientific">Pseudonocardia parietis</name>
    <dbReference type="NCBI Taxonomy" id="570936"/>
    <lineage>
        <taxon>Bacteria</taxon>
        <taxon>Bacillati</taxon>
        <taxon>Actinomycetota</taxon>
        <taxon>Actinomycetes</taxon>
        <taxon>Pseudonocardiales</taxon>
        <taxon>Pseudonocardiaceae</taxon>
        <taxon>Pseudonocardia</taxon>
    </lineage>
</organism>
<accession>A0ABS4VUZ7</accession>
<comment type="caution">
    <text evidence="3">The sequence shown here is derived from an EMBL/GenBank/DDBJ whole genome shotgun (WGS) entry which is preliminary data.</text>
</comment>
<evidence type="ECO:0000313" key="3">
    <source>
        <dbReference type="EMBL" id="MBP2367758.1"/>
    </source>
</evidence>
<dbReference type="RefSeq" id="WP_210027931.1">
    <property type="nucleotide sequence ID" value="NZ_JAGINU010000001.1"/>
</dbReference>
<dbReference type="SUPFAM" id="SSF51182">
    <property type="entry name" value="RmlC-like cupins"/>
    <property type="match status" value="1"/>
</dbReference>
<dbReference type="InterPro" id="IPR014710">
    <property type="entry name" value="RmlC-like_jellyroll"/>
</dbReference>
<reference evidence="3 4" key="1">
    <citation type="submission" date="2021-03" db="EMBL/GenBank/DDBJ databases">
        <title>Sequencing the genomes of 1000 actinobacteria strains.</title>
        <authorList>
            <person name="Klenk H.-P."/>
        </authorList>
    </citation>
    <scope>NUCLEOTIDE SEQUENCE [LARGE SCALE GENOMIC DNA]</scope>
    <source>
        <strain evidence="3 4">DSM 45256</strain>
    </source>
</reference>
<sequence>MNHLARHLGDGDPERWDDAVRGALTFRTLFSREITPTRGLTAGVAEFAPGERLAPHWHVAPELYVVQSGDGVVDLGDDALPVRTGSTVFVPGGAVHGIRNTTSSTLSVFYALAADGFADVEYHFTEE</sequence>
<dbReference type="InterPro" id="IPR013096">
    <property type="entry name" value="Cupin_2"/>
</dbReference>
<feature type="domain" description="Cupin type-2" evidence="2">
    <location>
        <begin position="44"/>
        <end position="108"/>
    </location>
</feature>
<keyword evidence="1" id="KW-0479">Metal-binding</keyword>
<dbReference type="InterPro" id="IPR051610">
    <property type="entry name" value="GPI/OXD"/>
</dbReference>
<evidence type="ECO:0000256" key="1">
    <source>
        <dbReference type="ARBA" id="ARBA00022723"/>
    </source>
</evidence>
<keyword evidence="4" id="KW-1185">Reference proteome</keyword>
<gene>
    <name evidence="3" type="ORF">JOF36_003454</name>
</gene>
<name>A0ABS4VUZ7_9PSEU</name>
<dbReference type="Proteomes" id="UP001519295">
    <property type="component" value="Unassembled WGS sequence"/>
</dbReference>
<dbReference type="PANTHER" id="PTHR35848">
    <property type="entry name" value="OXALATE-BINDING PROTEIN"/>
    <property type="match status" value="1"/>
</dbReference>
<dbReference type="PANTHER" id="PTHR35848:SF6">
    <property type="entry name" value="CUPIN TYPE-2 DOMAIN-CONTAINING PROTEIN"/>
    <property type="match status" value="1"/>
</dbReference>
<evidence type="ECO:0000313" key="4">
    <source>
        <dbReference type="Proteomes" id="UP001519295"/>
    </source>
</evidence>
<protein>
    <submittedName>
        <fullName evidence="3">Mannose-6-phosphate isomerase-like protein (Cupin superfamily)</fullName>
    </submittedName>
</protein>
<dbReference type="Gene3D" id="2.60.120.10">
    <property type="entry name" value="Jelly Rolls"/>
    <property type="match status" value="1"/>
</dbReference>
<evidence type="ECO:0000259" key="2">
    <source>
        <dbReference type="Pfam" id="PF07883"/>
    </source>
</evidence>
<proteinExistence type="predicted"/>